<dbReference type="RefSeq" id="WP_023272012.1">
    <property type="nucleotide sequence ID" value="NZ_KI530712.1"/>
</dbReference>
<dbReference type="eggNOG" id="ENOG5031RK7">
    <property type="taxonomic scope" value="Bacteria"/>
</dbReference>
<dbReference type="PATRIC" id="fig|1392540.3.peg.400"/>
<proteinExistence type="predicted"/>
<evidence type="ECO:0000313" key="2">
    <source>
        <dbReference type="Proteomes" id="UP000023785"/>
    </source>
</evidence>
<protein>
    <submittedName>
        <fullName evidence="1">Uncharacterized protein</fullName>
    </submittedName>
</protein>
<dbReference type="HOGENOM" id="CLU_2406567_0_0_6"/>
<comment type="caution">
    <text evidence="1">The sequence shown here is derived from an EMBL/GenBank/DDBJ whole genome shotgun (WGS) entry which is preliminary data.</text>
</comment>
<name>V2TV61_9GAMM</name>
<evidence type="ECO:0000313" key="1">
    <source>
        <dbReference type="EMBL" id="ESK39970.1"/>
    </source>
</evidence>
<dbReference type="STRING" id="1392540.P256_00409"/>
<organism evidence="1 2">
    <name type="scientific">Acinetobacter nectaris CIP 110549</name>
    <dbReference type="NCBI Taxonomy" id="1392540"/>
    <lineage>
        <taxon>Bacteria</taxon>
        <taxon>Pseudomonadati</taxon>
        <taxon>Pseudomonadota</taxon>
        <taxon>Gammaproteobacteria</taxon>
        <taxon>Moraxellales</taxon>
        <taxon>Moraxellaceae</taxon>
        <taxon>Acinetobacter</taxon>
    </lineage>
</organism>
<dbReference type="AlphaFoldDB" id="V2TV61"/>
<gene>
    <name evidence="1" type="ORF">P256_00409</name>
</gene>
<keyword evidence="2" id="KW-1185">Reference proteome</keyword>
<sequence length="102" mass="12107">MSYKNNNLKKIRKSYWGKNNKNIQEEKNHLKKILIENKIFKNISEKDLEYFFDTLPSEIIIKAFGLGLNHPSITVLLIKHIQKNKEDLVNKKPLNIKYRAEP</sequence>
<dbReference type="Proteomes" id="UP000023785">
    <property type="component" value="Unassembled WGS sequence"/>
</dbReference>
<dbReference type="OrthoDB" id="6701019at2"/>
<accession>V2TV61</accession>
<dbReference type="EMBL" id="AYER01000003">
    <property type="protein sequence ID" value="ESK39970.1"/>
    <property type="molecule type" value="Genomic_DNA"/>
</dbReference>
<reference evidence="1 2" key="1">
    <citation type="submission" date="2013-10" db="EMBL/GenBank/DDBJ databases">
        <title>The Genome Sequence of Acinetobacter nectaris CIP 110549.</title>
        <authorList>
            <consortium name="The Broad Institute Genomics Platform"/>
            <consortium name="The Broad Institute Genome Sequencing Center for Infectious Disease"/>
            <person name="Cerqueira G."/>
            <person name="Feldgarden M."/>
            <person name="Courvalin P."/>
            <person name="Grillot-Courvalin C."/>
            <person name="Clermont D."/>
            <person name="Rocha E."/>
            <person name="Yoon E.-J."/>
            <person name="Nemec A."/>
            <person name="Young S.K."/>
            <person name="Zeng Q."/>
            <person name="Gargeya S."/>
            <person name="Fitzgerald M."/>
            <person name="Abouelleil A."/>
            <person name="Alvarado L."/>
            <person name="Berlin A.M."/>
            <person name="Chapman S.B."/>
            <person name="Gainer-Dewar J."/>
            <person name="Goldberg J."/>
            <person name="Gnerre S."/>
            <person name="Griggs A."/>
            <person name="Gujja S."/>
            <person name="Hansen M."/>
            <person name="Howarth C."/>
            <person name="Imamovic A."/>
            <person name="Ireland A."/>
            <person name="Larimer J."/>
            <person name="McCowan C."/>
            <person name="Murphy C."/>
            <person name="Pearson M."/>
            <person name="Poon T.W."/>
            <person name="Priest M."/>
            <person name="Roberts A."/>
            <person name="Saif S."/>
            <person name="Shea T."/>
            <person name="Sykes S."/>
            <person name="Wortman J."/>
            <person name="Nusbaum C."/>
            <person name="Birren B."/>
        </authorList>
    </citation>
    <scope>NUCLEOTIDE SEQUENCE [LARGE SCALE GENOMIC DNA]</scope>
    <source>
        <strain evidence="1 2">CIP 110549</strain>
    </source>
</reference>